<name>A0A224YHK1_9ACAR</name>
<proteinExistence type="predicted"/>
<reference evidence="2" key="1">
    <citation type="journal article" date="2017" name="Parasit. Vectors">
        <title>Sialotranscriptomics of Rhipicephalus zambeziensis reveals intricate expression profiles of secretory proteins and suggests tight temporal transcriptional regulation during blood-feeding.</title>
        <authorList>
            <person name="de Castro M.H."/>
            <person name="de Klerk D."/>
            <person name="Pienaar R."/>
            <person name="Rees D.J.G."/>
            <person name="Mans B.J."/>
        </authorList>
    </citation>
    <scope>NUCLEOTIDE SEQUENCE</scope>
    <source>
        <tissue evidence="2">Salivary glands</tissue>
    </source>
</reference>
<evidence type="ECO:0000313" key="2">
    <source>
        <dbReference type="EMBL" id="MAA13434.1"/>
    </source>
</evidence>
<feature type="compositionally biased region" description="Low complexity" evidence="1">
    <location>
        <begin position="1"/>
        <end position="19"/>
    </location>
</feature>
<organism evidence="2">
    <name type="scientific">Rhipicephalus zambeziensis</name>
    <dbReference type="NCBI Taxonomy" id="60191"/>
    <lineage>
        <taxon>Eukaryota</taxon>
        <taxon>Metazoa</taxon>
        <taxon>Ecdysozoa</taxon>
        <taxon>Arthropoda</taxon>
        <taxon>Chelicerata</taxon>
        <taxon>Arachnida</taxon>
        <taxon>Acari</taxon>
        <taxon>Parasitiformes</taxon>
        <taxon>Ixodida</taxon>
        <taxon>Ixodoidea</taxon>
        <taxon>Ixodidae</taxon>
        <taxon>Rhipicephalinae</taxon>
        <taxon>Rhipicephalus</taxon>
        <taxon>Rhipicephalus</taxon>
    </lineage>
</organism>
<sequence length="146" mass="15680">MSLSSTSSSSPSSRSTSTSDPLAALRFEASKCMKGHALSAFSAPRRAGSHYAAAPRHPGTYCVAPNDRTHARTRQISRFDTMYRTHRSTQQGKPLRPLPGVGATINTLMTIDVIVTSVSLAYVTSVVVSHLTRCTSVDVTGHSVFR</sequence>
<accession>A0A224YHK1</accession>
<evidence type="ECO:0000256" key="1">
    <source>
        <dbReference type="SAM" id="MobiDB-lite"/>
    </source>
</evidence>
<feature type="region of interest" description="Disordered" evidence="1">
    <location>
        <begin position="1"/>
        <end position="20"/>
    </location>
</feature>
<dbReference type="EMBL" id="GFPF01002288">
    <property type="protein sequence ID" value="MAA13434.1"/>
    <property type="molecule type" value="Transcribed_RNA"/>
</dbReference>
<protein>
    <submittedName>
        <fullName evidence="2">Uncharacterized protein</fullName>
    </submittedName>
</protein>
<dbReference type="AlphaFoldDB" id="A0A224YHK1"/>